<evidence type="ECO:0000256" key="5">
    <source>
        <dbReference type="SAM" id="MobiDB-lite"/>
    </source>
</evidence>
<evidence type="ECO:0000256" key="4">
    <source>
        <dbReference type="ARBA" id="ARBA00023136"/>
    </source>
</evidence>
<comment type="subcellular location">
    <subcellularLocation>
        <location evidence="1">Membrane</location>
        <topology evidence="1">Multi-pass membrane protein</topology>
    </subcellularLocation>
</comment>
<dbReference type="InterPro" id="IPR032808">
    <property type="entry name" value="DoxX"/>
</dbReference>
<dbReference type="Proteomes" id="UP000683310">
    <property type="component" value="Chromosome"/>
</dbReference>
<evidence type="ECO:0000256" key="1">
    <source>
        <dbReference type="ARBA" id="ARBA00004141"/>
    </source>
</evidence>
<accession>A0ABX8CK70</accession>
<reference evidence="6 7" key="1">
    <citation type="submission" date="2021-04" db="EMBL/GenBank/DDBJ databases">
        <title>Nocardia tengchongensis.</title>
        <authorList>
            <person name="Zhuang k."/>
            <person name="Ran Y."/>
            <person name="Li W."/>
        </authorList>
    </citation>
    <scope>NUCLEOTIDE SEQUENCE [LARGE SCALE GENOMIC DNA]</scope>
    <source>
        <strain evidence="6 7">CFH S0057</strain>
    </source>
</reference>
<sequence>MLRRIAHPMLATAFVADGIDTLTDPDPRIKAATAALQKREQRLPPTVAAYLPSDPARLVRINAAIRIGGGALLAIGKLPRLSAAVLAATFVPAALSESGFWTEHDPERRASKRNDQLRDVSLLGGLLIASTGRRGRPSLGWRGRRAVARLLHADPSAPDRLAEAAKEHGPELAAALRTGRERVAEAAREHGPELGAALHDQGERLVSAAQQHSRRLADSSRELAAHWSEVASDRSGQLVGVARGQGANLERRPSP</sequence>
<organism evidence="6 7">
    <name type="scientific">Nocardia tengchongensis</name>
    <dbReference type="NCBI Taxonomy" id="2055889"/>
    <lineage>
        <taxon>Bacteria</taxon>
        <taxon>Bacillati</taxon>
        <taxon>Actinomycetota</taxon>
        <taxon>Actinomycetes</taxon>
        <taxon>Mycobacteriales</taxon>
        <taxon>Nocardiaceae</taxon>
        <taxon>Nocardia</taxon>
    </lineage>
</organism>
<evidence type="ECO:0000256" key="3">
    <source>
        <dbReference type="ARBA" id="ARBA00022989"/>
    </source>
</evidence>
<evidence type="ECO:0000313" key="6">
    <source>
        <dbReference type="EMBL" id="QVI19223.1"/>
    </source>
</evidence>
<proteinExistence type="predicted"/>
<protein>
    <submittedName>
        <fullName evidence="6">DoxX family protein</fullName>
    </submittedName>
</protein>
<dbReference type="EMBL" id="CP074371">
    <property type="protein sequence ID" value="QVI19223.1"/>
    <property type="molecule type" value="Genomic_DNA"/>
</dbReference>
<evidence type="ECO:0000256" key="2">
    <source>
        <dbReference type="ARBA" id="ARBA00022692"/>
    </source>
</evidence>
<keyword evidence="7" id="KW-1185">Reference proteome</keyword>
<name>A0ABX8CK70_9NOCA</name>
<dbReference type="RefSeq" id="WP_213555257.1">
    <property type="nucleotide sequence ID" value="NZ_JBHZDI010000053.1"/>
</dbReference>
<feature type="region of interest" description="Disordered" evidence="5">
    <location>
        <begin position="234"/>
        <end position="255"/>
    </location>
</feature>
<evidence type="ECO:0000313" key="7">
    <source>
        <dbReference type="Proteomes" id="UP000683310"/>
    </source>
</evidence>
<keyword evidence="2" id="KW-0812">Transmembrane</keyword>
<keyword evidence="4" id="KW-0472">Membrane</keyword>
<dbReference type="Pfam" id="PF07681">
    <property type="entry name" value="DoxX"/>
    <property type="match status" value="1"/>
</dbReference>
<keyword evidence="3" id="KW-1133">Transmembrane helix</keyword>
<gene>
    <name evidence="6" type="ORF">KHQ06_22605</name>
</gene>